<dbReference type="AlphaFoldDB" id="A0A1W1CR52"/>
<protein>
    <submittedName>
        <fullName evidence="2">Uncharacterized protein</fullName>
    </submittedName>
</protein>
<evidence type="ECO:0000256" key="1">
    <source>
        <dbReference type="SAM" id="MobiDB-lite"/>
    </source>
</evidence>
<name>A0A1W1CR52_9ZZZZ</name>
<accession>A0A1W1CR52</accession>
<sequence length="104" mass="11915">MASIGPIGNAIFTNQMTPAAASTQNANQNRVDFQNMIAQSQIQEKDEKVLEVRPAEANKEVDEDKDHTRDEADRENKRNPKKDEDEDEDKKEDEEPLYKLDIKV</sequence>
<feature type="compositionally biased region" description="Acidic residues" evidence="1">
    <location>
        <begin position="84"/>
        <end position="95"/>
    </location>
</feature>
<feature type="region of interest" description="Disordered" evidence="1">
    <location>
        <begin position="37"/>
        <end position="104"/>
    </location>
</feature>
<gene>
    <name evidence="2" type="ORF">MNB_SM-4-1365</name>
</gene>
<reference evidence="2" key="1">
    <citation type="submission" date="2016-10" db="EMBL/GenBank/DDBJ databases">
        <authorList>
            <person name="de Groot N.N."/>
        </authorList>
    </citation>
    <scope>NUCLEOTIDE SEQUENCE</scope>
</reference>
<feature type="compositionally biased region" description="Basic and acidic residues" evidence="1">
    <location>
        <begin position="43"/>
        <end position="83"/>
    </location>
</feature>
<evidence type="ECO:0000313" key="2">
    <source>
        <dbReference type="EMBL" id="SFV68229.1"/>
    </source>
</evidence>
<dbReference type="EMBL" id="FPHF01000105">
    <property type="protein sequence ID" value="SFV68229.1"/>
    <property type="molecule type" value="Genomic_DNA"/>
</dbReference>
<organism evidence="2">
    <name type="scientific">hydrothermal vent metagenome</name>
    <dbReference type="NCBI Taxonomy" id="652676"/>
    <lineage>
        <taxon>unclassified sequences</taxon>
        <taxon>metagenomes</taxon>
        <taxon>ecological metagenomes</taxon>
    </lineage>
</organism>
<proteinExistence type="predicted"/>